<keyword evidence="2" id="KW-0227">DNA damage</keyword>
<feature type="domain" description="HhH-GPD" evidence="5">
    <location>
        <begin position="135"/>
        <end position="302"/>
    </location>
</feature>
<gene>
    <name evidence="6" type="ORF">Malapachy_0022</name>
</gene>
<dbReference type="SMART" id="SM00278">
    <property type="entry name" value="HhH1"/>
    <property type="match status" value="1"/>
</dbReference>
<dbReference type="VEuPathDB" id="FungiDB:Malapachy_0022"/>
<dbReference type="CDD" id="cd00056">
    <property type="entry name" value="ENDO3c"/>
    <property type="match status" value="1"/>
</dbReference>
<dbReference type="STRING" id="77020.A0A0M8MKS1"/>
<evidence type="ECO:0000313" key="7">
    <source>
        <dbReference type="Proteomes" id="UP000037751"/>
    </source>
</evidence>
<dbReference type="OrthoDB" id="415889at2759"/>
<dbReference type="GO" id="GO:0006307">
    <property type="term" value="P:DNA alkylation repair"/>
    <property type="evidence" value="ECO:0007669"/>
    <property type="project" value="TreeGrafter"/>
</dbReference>
<dbReference type="FunFam" id="1.10.340.30:FF:000004">
    <property type="entry name" value="DNA-3-methyladenine glycosylase II"/>
    <property type="match status" value="1"/>
</dbReference>
<dbReference type="GeneID" id="28726431"/>
<evidence type="ECO:0000259" key="5">
    <source>
        <dbReference type="SMART" id="SM00478"/>
    </source>
</evidence>
<dbReference type="Gene3D" id="1.10.1670.40">
    <property type="match status" value="2"/>
</dbReference>
<dbReference type="GO" id="GO:0008725">
    <property type="term" value="F:DNA-3-methyladenine glycosylase activity"/>
    <property type="evidence" value="ECO:0007669"/>
    <property type="project" value="TreeGrafter"/>
</dbReference>
<comment type="similarity">
    <text evidence="1">Belongs to the alkylbase DNA glycosidase AlkA family.</text>
</comment>
<evidence type="ECO:0000256" key="2">
    <source>
        <dbReference type="ARBA" id="ARBA00022763"/>
    </source>
</evidence>
<keyword evidence="7" id="KW-1185">Reference proteome</keyword>
<dbReference type="GO" id="GO:0032993">
    <property type="term" value="C:protein-DNA complex"/>
    <property type="evidence" value="ECO:0007669"/>
    <property type="project" value="TreeGrafter"/>
</dbReference>
<dbReference type="AlphaFoldDB" id="A0A0M8MKS1"/>
<evidence type="ECO:0000256" key="1">
    <source>
        <dbReference type="ARBA" id="ARBA00010817"/>
    </source>
</evidence>
<protein>
    <submittedName>
        <fullName evidence="6">Dna glycosylase</fullName>
    </submittedName>
</protein>
<dbReference type="InterPro" id="IPR051912">
    <property type="entry name" value="Alkylbase_DNA_Glycosylase/TA"/>
</dbReference>
<comment type="caution">
    <text evidence="6">The sequence shown here is derived from an EMBL/GenBank/DDBJ whole genome shotgun (WGS) entry which is preliminary data.</text>
</comment>
<dbReference type="Gene3D" id="1.10.340.30">
    <property type="entry name" value="Hypothetical protein, domain 2"/>
    <property type="match status" value="1"/>
</dbReference>
<dbReference type="Proteomes" id="UP000037751">
    <property type="component" value="Unassembled WGS sequence"/>
</dbReference>
<dbReference type="SUPFAM" id="SSF48150">
    <property type="entry name" value="DNA-glycosylase"/>
    <property type="match status" value="1"/>
</dbReference>
<evidence type="ECO:0000256" key="3">
    <source>
        <dbReference type="ARBA" id="ARBA00023204"/>
    </source>
</evidence>
<accession>A0A0M8MKS1</accession>
<dbReference type="InterPro" id="IPR003583">
    <property type="entry name" value="Hlx-hairpin-Hlx_DNA-bd_motif"/>
</dbReference>
<reference evidence="6 7" key="1">
    <citation type="submission" date="2015-07" db="EMBL/GenBank/DDBJ databases">
        <title>Draft Genome Sequence of Malassezia furfur CBS1878 and Malassezia pachydermatis CBS1879.</title>
        <authorList>
            <person name="Triana S."/>
            <person name="Ohm R."/>
            <person name="Gonzalez A."/>
            <person name="DeCock H."/>
            <person name="Restrepo S."/>
            <person name="Celis A."/>
        </authorList>
    </citation>
    <scope>NUCLEOTIDE SEQUENCE [LARGE SCALE GENOMIC DNA]</scope>
    <source>
        <strain evidence="6 7">CBS 1879</strain>
    </source>
</reference>
<dbReference type="PANTHER" id="PTHR43003:SF5">
    <property type="entry name" value="DNA-3-METHYLADENINE GLYCOSYLASE"/>
    <property type="match status" value="1"/>
</dbReference>
<name>A0A0M8MKS1_9BASI</name>
<dbReference type="GO" id="GO:0043916">
    <property type="term" value="F:DNA-7-methylguanine glycosylase activity"/>
    <property type="evidence" value="ECO:0007669"/>
    <property type="project" value="TreeGrafter"/>
</dbReference>
<keyword evidence="3" id="KW-0234">DNA repair</keyword>
<dbReference type="GO" id="GO:0032131">
    <property type="term" value="F:alkylated DNA binding"/>
    <property type="evidence" value="ECO:0007669"/>
    <property type="project" value="TreeGrafter"/>
</dbReference>
<dbReference type="EMBL" id="LGAV01000006">
    <property type="protein sequence ID" value="KOS13528.1"/>
    <property type="molecule type" value="Genomic_DNA"/>
</dbReference>
<sequence length="357" mass="40214">MSTDRARPWSDMPVIKPSTARRSSRLLGKTASAPVIQVPTLSVESKPAPRVKRVKIEAAPPSLPPLLPDDQVYQCTTIEQPVLPFSLDTAKAHLCRVDPRFKALFAQMELKVYDEMYRGDVKQLNLFRTLTTSILGQQISWRAARSILYKFCRLFEPSMPSVDEIHVAAVDKEQWPFPTPRQVLQVSDEALRSAGLSGAKIKYVRDVARRFADGRLDVRKIVQMDPEACIAELTQVKGVGRWTAEMLLMFAMRSPDILPVGDLGVQRGMVHFYMADHHGPTITEAKRQATYTPSALDTHTDLPYPTTTVTRSTLAQRARGQKTSKKMYLDPEEMHALALPWAPYRSVACMFMWSIDS</sequence>
<proteinExistence type="inferred from homology"/>
<feature type="domain" description="Helix-hairpin-helix DNA-binding motif class 1" evidence="4">
    <location>
        <begin position="231"/>
        <end position="250"/>
    </location>
</feature>
<evidence type="ECO:0000313" key="6">
    <source>
        <dbReference type="EMBL" id="KOS13528.1"/>
    </source>
</evidence>
<dbReference type="GO" id="GO:0006285">
    <property type="term" value="P:base-excision repair, AP site formation"/>
    <property type="evidence" value="ECO:0007669"/>
    <property type="project" value="TreeGrafter"/>
</dbReference>
<dbReference type="Pfam" id="PF00730">
    <property type="entry name" value="HhH-GPD"/>
    <property type="match status" value="1"/>
</dbReference>
<evidence type="ECO:0000259" key="4">
    <source>
        <dbReference type="SMART" id="SM00278"/>
    </source>
</evidence>
<dbReference type="SMART" id="SM00478">
    <property type="entry name" value="ENDO3c"/>
    <property type="match status" value="1"/>
</dbReference>
<dbReference type="PANTHER" id="PTHR43003">
    <property type="entry name" value="DNA-3-METHYLADENINE GLYCOSYLASE"/>
    <property type="match status" value="1"/>
</dbReference>
<dbReference type="GO" id="GO:0005634">
    <property type="term" value="C:nucleus"/>
    <property type="evidence" value="ECO:0007669"/>
    <property type="project" value="TreeGrafter"/>
</dbReference>
<dbReference type="InterPro" id="IPR011257">
    <property type="entry name" value="DNA_glycosylase"/>
</dbReference>
<dbReference type="InterPro" id="IPR003265">
    <property type="entry name" value="HhH-GPD_domain"/>
</dbReference>
<dbReference type="RefSeq" id="XP_017991160.1">
    <property type="nucleotide sequence ID" value="XM_018134556.1"/>
</dbReference>
<organism evidence="6 7">
    <name type="scientific">Malassezia pachydermatis</name>
    <dbReference type="NCBI Taxonomy" id="77020"/>
    <lineage>
        <taxon>Eukaryota</taxon>
        <taxon>Fungi</taxon>
        <taxon>Dikarya</taxon>
        <taxon>Basidiomycota</taxon>
        <taxon>Ustilaginomycotina</taxon>
        <taxon>Malasseziomycetes</taxon>
        <taxon>Malasseziales</taxon>
        <taxon>Malasseziaceae</taxon>
        <taxon>Malassezia</taxon>
    </lineage>
</organism>